<gene>
    <name evidence="2" type="ORF">SSLN_LOCUS9468</name>
</gene>
<evidence type="ECO:0000313" key="4">
    <source>
        <dbReference type="WBParaSite" id="SSLN_0000982801-mRNA-1"/>
    </source>
</evidence>
<evidence type="ECO:0000313" key="2">
    <source>
        <dbReference type="EMBL" id="VDL95853.1"/>
    </source>
</evidence>
<name>A0A183SZ20_SCHSO</name>
<feature type="compositionally biased region" description="Low complexity" evidence="1">
    <location>
        <begin position="76"/>
        <end position="91"/>
    </location>
</feature>
<dbReference type="EMBL" id="UYSU01035260">
    <property type="protein sequence ID" value="VDL95853.1"/>
    <property type="molecule type" value="Genomic_DNA"/>
</dbReference>
<keyword evidence="3" id="KW-1185">Reference proteome</keyword>
<feature type="region of interest" description="Disordered" evidence="1">
    <location>
        <begin position="70"/>
        <end position="99"/>
    </location>
</feature>
<accession>A0A183SZ20</accession>
<evidence type="ECO:0000313" key="3">
    <source>
        <dbReference type="Proteomes" id="UP000275846"/>
    </source>
</evidence>
<reference evidence="4" key="1">
    <citation type="submission" date="2016-06" db="UniProtKB">
        <authorList>
            <consortium name="WormBaseParasite"/>
        </authorList>
    </citation>
    <scope>IDENTIFICATION</scope>
</reference>
<dbReference type="OrthoDB" id="6261941at2759"/>
<sequence length="214" mass="23349">MDSFPPEVQHISAPDSGSLNGAQLYRMAERLMKMPGIAKPQPAALSTSPVSSVSPLSRLKAERAQLAEQVASLQEPTSSSPRSPPISTARPVQPSSSRRTSTATCWYHITFGARARRKTFRIQRETREEVVSVDRLKAAVLDTAGRALCFPTLWSSTSPTPYPSVPHTSSSSMSASSNCNFLLINLQHTGCKPHSLFPCASCIYHPQWTQCTFS</sequence>
<proteinExistence type="predicted"/>
<evidence type="ECO:0000256" key="1">
    <source>
        <dbReference type="SAM" id="MobiDB-lite"/>
    </source>
</evidence>
<feature type="region of interest" description="Disordered" evidence="1">
    <location>
        <begin position="1"/>
        <end position="20"/>
    </location>
</feature>
<protein>
    <submittedName>
        <fullName evidence="4">UBX domain-containing protein</fullName>
    </submittedName>
</protein>
<reference evidence="2 3" key="2">
    <citation type="submission" date="2018-11" db="EMBL/GenBank/DDBJ databases">
        <authorList>
            <consortium name="Pathogen Informatics"/>
        </authorList>
    </citation>
    <scope>NUCLEOTIDE SEQUENCE [LARGE SCALE GENOMIC DNA]</scope>
    <source>
        <strain evidence="2 3">NST_G2</strain>
    </source>
</reference>
<dbReference type="WBParaSite" id="SSLN_0000982801-mRNA-1">
    <property type="protein sequence ID" value="SSLN_0000982801-mRNA-1"/>
    <property type="gene ID" value="SSLN_0000982801"/>
</dbReference>
<dbReference type="Proteomes" id="UP000275846">
    <property type="component" value="Unassembled WGS sequence"/>
</dbReference>
<organism evidence="4">
    <name type="scientific">Schistocephalus solidus</name>
    <name type="common">Tapeworm</name>
    <dbReference type="NCBI Taxonomy" id="70667"/>
    <lineage>
        <taxon>Eukaryota</taxon>
        <taxon>Metazoa</taxon>
        <taxon>Spiralia</taxon>
        <taxon>Lophotrochozoa</taxon>
        <taxon>Platyhelminthes</taxon>
        <taxon>Cestoda</taxon>
        <taxon>Eucestoda</taxon>
        <taxon>Diphyllobothriidea</taxon>
        <taxon>Diphyllobothriidae</taxon>
        <taxon>Schistocephalus</taxon>
    </lineage>
</organism>
<dbReference type="AlphaFoldDB" id="A0A183SZ20"/>